<reference evidence="2 3" key="1">
    <citation type="journal article" date="2012" name="PLoS Pathog.">
        <title>Diverse lifestyles and strategies of plant pathogenesis encoded in the genomes of eighteen Dothideomycetes fungi.</title>
        <authorList>
            <person name="Ohm R.A."/>
            <person name="Feau N."/>
            <person name="Henrissat B."/>
            <person name="Schoch C.L."/>
            <person name="Horwitz B.A."/>
            <person name="Barry K.W."/>
            <person name="Condon B.J."/>
            <person name="Copeland A.C."/>
            <person name="Dhillon B."/>
            <person name="Glaser F."/>
            <person name="Hesse C.N."/>
            <person name="Kosti I."/>
            <person name="LaButti K."/>
            <person name="Lindquist E.A."/>
            <person name="Lucas S."/>
            <person name="Salamov A.A."/>
            <person name="Bradshaw R.E."/>
            <person name="Ciuffetti L."/>
            <person name="Hamelin R.C."/>
            <person name="Kema G.H.J."/>
            <person name="Lawrence C."/>
            <person name="Scott J.A."/>
            <person name="Spatafora J.W."/>
            <person name="Turgeon B.G."/>
            <person name="de Wit P.J.G.M."/>
            <person name="Zhong S."/>
            <person name="Goodwin S.B."/>
            <person name="Grigoriev I.V."/>
        </authorList>
    </citation>
    <scope>NUCLEOTIDE SEQUENCE [LARGE SCALE GENOMIC DNA]</scope>
    <source>
        <strain evidence="2 3">UAMH 10762</strain>
    </source>
</reference>
<dbReference type="KEGG" id="bcom:BAUCODRAFT_80695"/>
<protein>
    <recommendedName>
        <fullName evidence="1">PD-(D/E)XK nuclease-like domain-containing protein</fullName>
    </recommendedName>
</protein>
<dbReference type="Pfam" id="PF20516">
    <property type="entry name" value="PDDEXK_12"/>
    <property type="match status" value="1"/>
</dbReference>
<dbReference type="RefSeq" id="XP_007681831.1">
    <property type="nucleotide sequence ID" value="XM_007683641.1"/>
</dbReference>
<evidence type="ECO:0000313" key="3">
    <source>
        <dbReference type="Proteomes" id="UP000011761"/>
    </source>
</evidence>
<evidence type="ECO:0000259" key="1">
    <source>
        <dbReference type="Pfam" id="PF20516"/>
    </source>
</evidence>
<proteinExistence type="predicted"/>
<evidence type="ECO:0000313" key="2">
    <source>
        <dbReference type="EMBL" id="EMC90887.1"/>
    </source>
</evidence>
<name>M2LAP2_BAUPA</name>
<sequence>LQWAPPAVSFETKRSGESLSEAILQLDIWALAQVKKLTELLSLAGRPSTPIPALPLVIIQGEDWTVRFLEINVEQKQATLWSKITFADTTEHRGVYQAVTGLQALLKWAAEEYRAWFVENIIRPLSQRVRDG</sequence>
<dbReference type="OMA" id="DTTEHRG"/>
<feature type="domain" description="PD-(D/E)XK nuclease-like" evidence="1">
    <location>
        <begin position="1"/>
        <end position="114"/>
    </location>
</feature>
<dbReference type="GeneID" id="19117371"/>
<accession>M2LAP2</accession>
<dbReference type="HOGENOM" id="CLU_027219_4_0_1"/>
<dbReference type="OrthoDB" id="4161186at2759"/>
<dbReference type="Proteomes" id="UP000011761">
    <property type="component" value="Unassembled WGS sequence"/>
</dbReference>
<dbReference type="AlphaFoldDB" id="M2LAP2"/>
<dbReference type="EMBL" id="KB445565">
    <property type="protein sequence ID" value="EMC90887.1"/>
    <property type="molecule type" value="Genomic_DNA"/>
</dbReference>
<feature type="non-terminal residue" evidence="2">
    <location>
        <position position="1"/>
    </location>
</feature>
<dbReference type="InterPro" id="IPR046797">
    <property type="entry name" value="PDDEXK_12"/>
</dbReference>
<organism evidence="2 3">
    <name type="scientific">Baudoinia panamericana (strain UAMH 10762)</name>
    <name type="common">Angels' share fungus</name>
    <name type="synonym">Baudoinia compniacensis (strain UAMH 10762)</name>
    <dbReference type="NCBI Taxonomy" id="717646"/>
    <lineage>
        <taxon>Eukaryota</taxon>
        <taxon>Fungi</taxon>
        <taxon>Dikarya</taxon>
        <taxon>Ascomycota</taxon>
        <taxon>Pezizomycotina</taxon>
        <taxon>Dothideomycetes</taxon>
        <taxon>Dothideomycetidae</taxon>
        <taxon>Mycosphaerellales</taxon>
        <taxon>Teratosphaeriaceae</taxon>
        <taxon>Baudoinia</taxon>
    </lineage>
</organism>
<gene>
    <name evidence="2" type="ORF">BAUCODRAFT_80695</name>
</gene>
<keyword evidence="3" id="KW-1185">Reference proteome</keyword>